<feature type="compositionally biased region" description="Gly residues" evidence="1">
    <location>
        <begin position="78"/>
        <end position="88"/>
    </location>
</feature>
<protein>
    <submittedName>
        <fullName evidence="2">Uncharacterized protein</fullName>
    </submittedName>
</protein>
<proteinExistence type="predicted"/>
<evidence type="ECO:0000256" key="1">
    <source>
        <dbReference type="SAM" id="MobiDB-lite"/>
    </source>
</evidence>
<reference evidence="2" key="1">
    <citation type="submission" date="2011-02" db="EMBL/GenBank/DDBJ databases">
        <title>The genome of the leaf-cutting ant Acromyrmex echinatior suggests key adaptations to social evolution and fungus farming.</title>
        <authorList>
            <person name="Nygaard S."/>
            <person name="Zhang G."/>
        </authorList>
    </citation>
    <scope>NUCLEOTIDE SEQUENCE</scope>
</reference>
<feature type="region of interest" description="Disordered" evidence="1">
    <location>
        <begin position="71"/>
        <end position="109"/>
    </location>
</feature>
<gene>
    <name evidence="2" type="ORF">G5I_10381</name>
</gene>
<dbReference type="AlphaFoldDB" id="F4WWR1"/>
<sequence>MATSWGISDKSPESQSKAIGGLNRNDVIAPNRSATRSDLLAALLLLVVLEKEILSREVAWRGKDTLILLPSRLPSQTGRGGGAGGGGEGDNDNGDDENEDDDDSGFRRGRMRMRTSTAFVMISLRLVECVFLHCSEIQRKKIRKANINDATHRVVEETPCDVNECIVSAEMIVDSFVLRRYWARQASGRQAGRQADRQASGKQASKQAGKAGRQVEKYSQSTLCRRWQAKVDIVSLGVNPVKPGGFRIAPITRNGVFVKWKSSDSIDISMKRQLLYRYKKLQRVGLVLCIRWKVAALFTYEVD</sequence>
<keyword evidence="3" id="KW-1185">Reference proteome</keyword>
<dbReference type="InParanoid" id="F4WWR1"/>
<accession>F4WWR1</accession>
<evidence type="ECO:0000313" key="3">
    <source>
        <dbReference type="Proteomes" id="UP000007755"/>
    </source>
</evidence>
<evidence type="ECO:0000313" key="2">
    <source>
        <dbReference type="EMBL" id="EGI61383.1"/>
    </source>
</evidence>
<feature type="compositionally biased region" description="Acidic residues" evidence="1">
    <location>
        <begin position="89"/>
        <end position="103"/>
    </location>
</feature>
<dbReference type="EMBL" id="GL888412">
    <property type="protein sequence ID" value="EGI61383.1"/>
    <property type="molecule type" value="Genomic_DNA"/>
</dbReference>
<feature type="region of interest" description="Disordered" evidence="1">
    <location>
        <begin position="189"/>
        <end position="214"/>
    </location>
</feature>
<name>F4WWR1_ACREC</name>
<dbReference type="Proteomes" id="UP000007755">
    <property type="component" value="Unassembled WGS sequence"/>
</dbReference>
<organism evidence="3">
    <name type="scientific">Acromyrmex echinatior</name>
    <name type="common">Panamanian leafcutter ant</name>
    <name type="synonym">Acromyrmex octospinosus echinatior</name>
    <dbReference type="NCBI Taxonomy" id="103372"/>
    <lineage>
        <taxon>Eukaryota</taxon>
        <taxon>Metazoa</taxon>
        <taxon>Ecdysozoa</taxon>
        <taxon>Arthropoda</taxon>
        <taxon>Hexapoda</taxon>
        <taxon>Insecta</taxon>
        <taxon>Pterygota</taxon>
        <taxon>Neoptera</taxon>
        <taxon>Endopterygota</taxon>
        <taxon>Hymenoptera</taxon>
        <taxon>Apocrita</taxon>
        <taxon>Aculeata</taxon>
        <taxon>Formicoidea</taxon>
        <taxon>Formicidae</taxon>
        <taxon>Myrmicinae</taxon>
        <taxon>Acromyrmex</taxon>
    </lineage>
</organism>